<keyword evidence="10" id="KW-0943">RNA-mediated gene silencing</keyword>
<keyword evidence="7" id="KW-0479">Metal-binding</keyword>
<dbReference type="Proteomes" id="UP000198762">
    <property type="component" value="Unassembled WGS sequence"/>
</dbReference>
<protein>
    <recommendedName>
        <fullName evidence="3">Small RNA 2'-O-methyltransferase</fullName>
        <ecNumber evidence="11">2.1.1.386</ecNumber>
    </recommendedName>
</protein>
<evidence type="ECO:0000256" key="7">
    <source>
        <dbReference type="ARBA" id="ARBA00022723"/>
    </source>
</evidence>
<dbReference type="InterPro" id="IPR029063">
    <property type="entry name" value="SAM-dependent_MTases_sf"/>
</dbReference>
<comment type="catalytic activity">
    <reaction evidence="12">
        <text>small RNA 3'-end nucleotide + S-adenosyl-L-methionine = small RNA 3'-end 2'-O-methylnucleotide + S-adenosyl-L-homocysteine + H(+)</text>
        <dbReference type="Rhea" id="RHEA:37887"/>
        <dbReference type="Rhea" id="RHEA-COMP:10415"/>
        <dbReference type="Rhea" id="RHEA-COMP:10416"/>
        <dbReference type="ChEBI" id="CHEBI:15378"/>
        <dbReference type="ChEBI" id="CHEBI:57856"/>
        <dbReference type="ChEBI" id="CHEBI:59789"/>
        <dbReference type="ChEBI" id="CHEBI:74896"/>
        <dbReference type="ChEBI" id="CHEBI:74898"/>
        <dbReference type="EC" id="2.1.1.386"/>
    </reaction>
</comment>
<evidence type="ECO:0000256" key="3">
    <source>
        <dbReference type="ARBA" id="ARBA00021330"/>
    </source>
</evidence>
<dbReference type="PANTHER" id="PTHR21404">
    <property type="entry name" value="HEN1"/>
    <property type="match status" value="1"/>
</dbReference>
<dbReference type="EC" id="2.1.1.386" evidence="11"/>
<evidence type="ECO:0000256" key="11">
    <source>
        <dbReference type="ARBA" id="ARBA00035025"/>
    </source>
</evidence>
<keyword evidence="8" id="KW-0460">Magnesium</keyword>
<dbReference type="CDD" id="cd02440">
    <property type="entry name" value="AdoMet_MTases"/>
    <property type="match status" value="1"/>
</dbReference>
<proteinExistence type="inferred from homology"/>
<dbReference type="RefSeq" id="WP_091848774.1">
    <property type="nucleotide sequence ID" value="NZ_FOHZ01000002.1"/>
</dbReference>
<sequence>MDTQSSSLHEERLDRVATLIRASGARSVLDLGCGSGSLLRRLVREPAYTAITGLEQSGLSLRQARAMLAEVAAAESRVSLLQGSYMDPGLNLTGFDAAAMVETIEHVSPGRLSEVQRAVFEHYHPGWLILTTPNAEYNPLFGLRPGELRDPDHRFEWNRDKFRKWCSSTARQSGYQVRFSGIGEEDREFGPPTQVAIFSRPGD</sequence>
<evidence type="ECO:0000256" key="5">
    <source>
        <dbReference type="ARBA" id="ARBA00022679"/>
    </source>
</evidence>
<dbReference type="Gene3D" id="3.40.50.150">
    <property type="entry name" value="Vaccinia Virus protein VP39"/>
    <property type="match status" value="1"/>
</dbReference>
<dbReference type="EMBL" id="FOHZ01000002">
    <property type="protein sequence ID" value="SES85980.1"/>
    <property type="molecule type" value="Genomic_DNA"/>
</dbReference>
<evidence type="ECO:0000313" key="14">
    <source>
        <dbReference type="EMBL" id="SES85980.1"/>
    </source>
</evidence>
<evidence type="ECO:0000256" key="12">
    <source>
        <dbReference type="ARBA" id="ARBA00048418"/>
    </source>
</evidence>
<comment type="cofactor">
    <cofactor evidence="1">
        <name>Mg(2+)</name>
        <dbReference type="ChEBI" id="CHEBI:18420"/>
    </cofactor>
</comment>
<evidence type="ECO:0000256" key="8">
    <source>
        <dbReference type="ARBA" id="ARBA00022842"/>
    </source>
</evidence>
<dbReference type="GO" id="GO:0090486">
    <property type="term" value="F:small RNA 2'-O-methyltransferase activity"/>
    <property type="evidence" value="ECO:0007669"/>
    <property type="project" value="UniProtKB-EC"/>
</dbReference>
<evidence type="ECO:0000256" key="4">
    <source>
        <dbReference type="ARBA" id="ARBA00022603"/>
    </source>
</evidence>
<gene>
    <name evidence="14" type="ORF">SAMN04487962_10281</name>
</gene>
<dbReference type="GO" id="GO:0046872">
    <property type="term" value="F:metal ion binding"/>
    <property type="evidence" value="ECO:0007669"/>
    <property type="project" value="UniProtKB-KW"/>
</dbReference>
<keyword evidence="9" id="KW-0694">RNA-binding</keyword>
<evidence type="ECO:0000256" key="2">
    <source>
        <dbReference type="ARBA" id="ARBA00009026"/>
    </source>
</evidence>
<comment type="similarity">
    <text evidence="2">Belongs to the methyltransferase superfamily. HEN1 family.</text>
</comment>
<dbReference type="SUPFAM" id="SSF53335">
    <property type="entry name" value="S-adenosyl-L-methionine-dependent methyltransferases"/>
    <property type="match status" value="1"/>
</dbReference>
<dbReference type="OrthoDB" id="626362at2"/>
<dbReference type="InterPro" id="IPR041698">
    <property type="entry name" value="Methyltransf_25"/>
</dbReference>
<evidence type="ECO:0000256" key="6">
    <source>
        <dbReference type="ARBA" id="ARBA00022691"/>
    </source>
</evidence>
<keyword evidence="4 14" id="KW-0489">Methyltransferase</keyword>
<feature type="domain" description="Methyltransferase" evidence="13">
    <location>
        <begin position="28"/>
        <end position="126"/>
    </location>
</feature>
<dbReference type="GO" id="GO:0003723">
    <property type="term" value="F:RNA binding"/>
    <property type="evidence" value="ECO:0007669"/>
    <property type="project" value="UniProtKB-KW"/>
</dbReference>
<dbReference type="InterPro" id="IPR026610">
    <property type="entry name" value="Hen1"/>
</dbReference>
<organism evidence="14 15">
    <name type="scientific">Marinobacter segnicrescens</name>
    <dbReference type="NCBI Taxonomy" id="430453"/>
    <lineage>
        <taxon>Bacteria</taxon>
        <taxon>Pseudomonadati</taxon>
        <taxon>Pseudomonadota</taxon>
        <taxon>Gammaproteobacteria</taxon>
        <taxon>Pseudomonadales</taxon>
        <taxon>Marinobacteraceae</taxon>
        <taxon>Marinobacter</taxon>
    </lineage>
</organism>
<keyword evidence="6" id="KW-0949">S-adenosyl-L-methionine</keyword>
<dbReference type="GO" id="GO:0031047">
    <property type="term" value="P:regulatory ncRNA-mediated gene silencing"/>
    <property type="evidence" value="ECO:0007669"/>
    <property type="project" value="UniProtKB-KW"/>
</dbReference>
<evidence type="ECO:0000259" key="13">
    <source>
        <dbReference type="Pfam" id="PF13649"/>
    </source>
</evidence>
<dbReference type="PANTHER" id="PTHR21404:SF3">
    <property type="entry name" value="SMALL RNA 2'-O-METHYLTRANSFERASE"/>
    <property type="match status" value="1"/>
</dbReference>
<keyword evidence="15" id="KW-1185">Reference proteome</keyword>
<dbReference type="Pfam" id="PF13649">
    <property type="entry name" value="Methyltransf_25"/>
    <property type="match status" value="1"/>
</dbReference>
<evidence type="ECO:0000256" key="1">
    <source>
        <dbReference type="ARBA" id="ARBA00001946"/>
    </source>
</evidence>
<dbReference type="AlphaFoldDB" id="A0A1H9ZW29"/>
<evidence type="ECO:0000313" key="15">
    <source>
        <dbReference type="Proteomes" id="UP000198762"/>
    </source>
</evidence>
<name>A0A1H9ZW29_9GAMM</name>
<reference evidence="15" key="1">
    <citation type="submission" date="2016-10" db="EMBL/GenBank/DDBJ databases">
        <authorList>
            <person name="Varghese N."/>
            <person name="Submissions S."/>
        </authorList>
    </citation>
    <scope>NUCLEOTIDE SEQUENCE [LARGE SCALE GENOMIC DNA]</scope>
    <source>
        <strain evidence="15">CGMCC 1.6489</strain>
    </source>
</reference>
<evidence type="ECO:0000256" key="9">
    <source>
        <dbReference type="ARBA" id="ARBA00022884"/>
    </source>
</evidence>
<dbReference type="GO" id="GO:0001510">
    <property type="term" value="P:RNA methylation"/>
    <property type="evidence" value="ECO:0007669"/>
    <property type="project" value="InterPro"/>
</dbReference>
<accession>A0A1H9ZW29</accession>
<evidence type="ECO:0000256" key="10">
    <source>
        <dbReference type="ARBA" id="ARBA00023158"/>
    </source>
</evidence>
<dbReference type="STRING" id="430453.SAMN04487962_10281"/>
<keyword evidence="5 14" id="KW-0808">Transferase</keyword>